<dbReference type="Pfam" id="PF02458">
    <property type="entry name" value="Transferase"/>
    <property type="match status" value="1"/>
</dbReference>
<comment type="similarity">
    <text evidence="1">Belongs to the plant acyltransferase family.</text>
</comment>
<evidence type="ECO:0000256" key="2">
    <source>
        <dbReference type="ARBA" id="ARBA00022679"/>
    </source>
</evidence>
<evidence type="ECO:0000313" key="5">
    <source>
        <dbReference type="EMBL" id="KAK9214495.1"/>
    </source>
</evidence>
<dbReference type="AlphaFoldDB" id="A0AAP0MQQ0"/>
<keyword evidence="3" id="KW-0012">Acyltransferase</keyword>
<dbReference type="EMBL" id="JBCGBO010000003">
    <property type="protein sequence ID" value="KAK9214495.1"/>
    <property type="molecule type" value="Genomic_DNA"/>
</dbReference>
<keyword evidence="6" id="KW-1185">Reference proteome</keyword>
<dbReference type="Gene3D" id="3.30.559.10">
    <property type="entry name" value="Chloramphenicol acetyltransferase-like domain"/>
    <property type="match status" value="2"/>
</dbReference>
<dbReference type="InterPro" id="IPR002182">
    <property type="entry name" value="NB-ARC"/>
</dbReference>
<organism evidence="5 6">
    <name type="scientific">Citrus x changshan-huyou</name>
    <dbReference type="NCBI Taxonomy" id="2935761"/>
    <lineage>
        <taxon>Eukaryota</taxon>
        <taxon>Viridiplantae</taxon>
        <taxon>Streptophyta</taxon>
        <taxon>Embryophyta</taxon>
        <taxon>Tracheophyta</taxon>
        <taxon>Spermatophyta</taxon>
        <taxon>Magnoliopsida</taxon>
        <taxon>eudicotyledons</taxon>
        <taxon>Gunneridae</taxon>
        <taxon>Pentapetalae</taxon>
        <taxon>rosids</taxon>
        <taxon>malvids</taxon>
        <taxon>Sapindales</taxon>
        <taxon>Rutaceae</taxon>
        <taxon>Aurantioideae</taxon>
        <taxon>Citrus</taxon>
    </lineage>
</organism>
<dbReference type="Gene3D" id="3.40.50.300">
    <property type="entry name" value="P-loop containing nucleotide triphosphate hydrolases"/>
    <property type="match status" value="1"/>
</dbReference>
<dbReference type="Pfam" id="PF00931">
    <property type="entry name" value="NB-ARC"/>
    <property type="match status" value="1"/>
</dbReference>
<evidence type="ECO:0000256" key="1">
    <source>
        <dbReference type="ARBA" id="ARBA00009861"/>
    </source>
</evidence>
<name>A0AAP0MQQ0_9ROSI</name>
<gene>
    <name evidence="5" type="ORF">WN944_006487</name>
</gene>
<dbReference type="GO" id="GO:0043531">
    <property type="term" value="F:ADP binding"/>
    <property type="evidence" value="ECO:0007669"/>
    <property type="project" value="InterPro"/>
</dbReference>
<dbReference type="InterPro" id="IPR023213">
    <property type="entry name" value="CAT-like_dom_sf"/>
</dbReference>
<dbReference type="Proteomes" id="UP001428341">
    <property type="component" value="Unassembled WGS sequence"/>
</dbReference>
<keyword evidence="2" id="KW-0808">Transferase</keyword>
<evidence type="ECO:0000259" key="4">
    <source>
        <dbReference type="Pfam" id="PF00931"/>
    </source>
</evidence>
<protein>
    <recommendedName>
        <fullName evidence="4">NB-ARC domain-containing protein</fullName>
    </recommendedName>
</protein>
<sequence length="520" mass="57873">MQAKGYEAFDSRMKLFQDVLEAVKDDKLNIIGVYGMGGMGNTTLVKQVAKQVMEDNSFDKAVMAEVLLTRSLQTVAKVAKPKMERALEVLVRARESIKPAYPTPEHLRNFKLSLMDQITFPVYVSTIFLYKPDGNVKADQISQCLKLSLSKTLTKFYPLAGRVKDDFSIESNDEGAEYVEALANGFLFEYLQKPDQNLLRDFHPFNYVESPVASNGCPMLRVQATFFKCGGLAITVCTCHKLIDGASLRIFVDSWATTARADNQLSGSSNNKEVTPRFVTSTIFPASESFVAAPSHISPVKANRFVFDAKKIDELKAKVASPTVPRPTRVEALTALIWKCARAASRSNLGYSRPSLSVQAIDVRAVAEPPLPDNSVGNSVAYLTAQASEKETETLQDLVCSLRKAKAEFRRNGLKTLLKNKNIFDIPESIKDKFEKDEIDFYTFSSLVNFPYYEAADFGWGKPVHMTMPNYWVSNLIIIMAANDGKGIEVWVTLSPEDMAFFEGDEELLAFATRNPSVLT</sequence>
<dbReference type="InterPro" id="IPR027417">
    <property type="entry name" value="P-loop_NTPase"/>
</dbReference>
<evidence type="ECO:0000313" key="6">
    <source>
        <dbReference type="Proteomes" id="UP001428341"/>
    </source>
</evidence>
<dbReference type="SUPFAM" id="SSF52540">
    <property type="entry name" value="P-loop containing nucleoside triphosphate hydrolases"/>
    <property type="match status" value="1"/>
</dbReference>
<evidence type="ECO:0000256" key="3">
    <source>
        <dbReference type="ARBA" id="ARBA00023315"/>
    </source>
</evidence>
<comment type="caution">
    <text evidence="5">The sequence shown here is derived from an EMBL/GenBank/DDBJ whole genome shotgun (WGS) entry which is preliminary data.</text>
</comment>
<dbReference type="GO" id="GO:0016746">
    <property type="term" value="F:acyltransferase activity"/>
    <property type="evidence" value="ECO:0007669"/>
    <property type="project" value="UniProtKB-KW"/>
</dbReference>
<feature type="domain" description="NB-ARC" evidence="4">
    <location>
        <begin position="23"/>
        <end position="66"/>
    </location>
</feature>
<reference evidence="5 6" key="1">
    <citation type="submission" date="2024-05" db="EMBL/GenBank/DDBJ databases">
        <title>Haplotype-resolved chromosome-level genome assembly of Huyou (Citrus changshanensis).</title>
        <authorList>
            <person name="Miao C."/>
            <person name="Chen W."/>
            <person name="Wu Y."/>
            <person name="Wang L."/>
            <person name="Zhao S."/>
            <person name="Grierson D."/>
            <person name="Xu C."/>
            <person name="Chen K."/>
        </authorList>
    </citation>
    <scope>NUCLEOTIDE SEQUENCE [LARGE SCALE GENOMIC DNA]</scope>
    <source>
        <strain evidence="5">01-14</strain>
        <tissue evidence="5">Leaf</tissue>
    </source>
</reference>
<dbReference type="PANTHER" id="PTHR31623:SF110">
    <property type="entry name" value="VINORINE SYNTHASE-LIKE"/>
    <property type="match status" value="1"/>
</dbReference>
<dbReference type="PANTHER" id="PTHR31623">
    <property type="entry name" value="F21J9.9"/>
    <property type="match status" value="1"/>
</dbReference>
<accession>A0AAP0MQQ0</accession>
<proteinExistence type="inferred from homology"/>